<keyword evidence="8 9" id="KW-0961">Cell wall biogenesis/degradation</keyword>
<dbReference type="PROSITE" id="PS52029">
    <property type="entry name" value="LD_TPASE"/>
    <property type="match status" value="1"/>
</dbReference>
<dbReference type="CDD" id="cd16913">
    <property type="entry name" value="YkuD_like"/>
    <property type="match status" value="1"/>
</dbReference>
<evidence type="ECO:0000256" key="5">
    <source>
        <dbReference type="ARBA" id="ARBA00022801"/>
    </source>
</evidence>
<name>A0ABV7KED1_9HYPH</name>
<evidence type="ECO:0000256" key="6">
    <source>
        <dbReference type="ARBA" id="ARBA00022960"/>
    </source>
</evidence>
<comment type="caution">
    <text evidence="12">The sequence shown here is derived from an EMBL/GenBank/DDBJ whole genome shotgun (WGS) entry which is preliminary data.</text>
</comment>
<evidence type="ECO:0000256" key="7">
    <source>
        <dbReference type="ARBA" id="ARBA00022984"/>
    </source>
</evidence>
<comment type="similarity">
    <text evidence="2">Belongs to the YkuD family.</text>
</comment>
<keyword evidence="13" id="KW-1185">Reference proteome</keyword>
<feature type="active site" description="Proton donor/acceptor" evidence="9">
    <location>
        <position position="183"/>
    </location>
</feature>
<dbReference type="PANTHER" id="PTHR30582:SF24">
    <property type="entry name" value="L,D-TRANSPEPTIDASE ERFK_SRFK-RELATED"/>
    <property type="match status" value="1"/>
</dbReference>
<dbReference type="InterPro" id="IPR038063">
    <property type="entry name" value="Transpep_catalytic_dom"/>
</dbReference>
<comment type="pathway">
    <text evidence="1 9">Cell wall biogenesis; peptidoglycan biosynthesis.</text>
</comment>
<evidence type="ECO:0000313" key="13">
    <source>
        <dbReference type="Proteomes" id="UP001595583"/>
    </source>
</evidence>
<feature type="signal peptide" evidence="10">
    <location>
        <begin position="1"/>
        <end position="19"/>
    </location>
</feature>
<gene>
    <name evidence="12" type="ORF">ACFOHJ_15360</name>
</gene>
<dbReference type="EMBL" id="JBHRTK010000014">
    <property type="protein sequence ID" value="MFC3207602.1"/>
    <property type="molecule type" value="Genomic_DNA"/>
</dbReference>
<dbReference type="GO" id="GO:0016746">
    <property type="term" value="F:acyltransferase activity"/>
    <property type="evidence" value="ECO:0007669"/>
    <property type="project" value="UniProtKB-KW"/>
</dbReference>
<organism evidence="12 13">
    <name type="scientific">Aquamicrobium soli</name>
    <dbReference type="NCBI Taxonomy" id="1811518"/>
    <lineage>
        <taxon>Bacteria</taxon>
        <taxon>Pseudomonadati</taxon>
        <taxon>Pseudomonadota</taxon>
        <taxon>Alphaproteobacteria</taxon>
        <taxon>Hyphomicrobiales</taxon>
        <taxon>Phyllobacteriaceae</taxon>
        <taxon>Aquamicrobium</taxon>
    </lineage>
</organism>
<dbReference type="Pfam" id="PF03734">
    <property type="entry name" value="YkuD"/>
    <property type="match status" value="1"/>
</dbReference>
<keyword evidence="7 9" id="KW-0573">Peptidoglycan synthesis</keyword>
<sequence length="229" mass="24680">MRSSIVLMMARVSAALALAVCLAACTTVSGPDPMPFAAAPAPAMPDAARYGAVTDEKFPVPAVSLADLKPRYMRQLVDYQTDQPPGTVVVDPAHHFLYLVQGDGKALRYGVGVGRAGMEWSGTAKVSYKREWPRWTPTSDMIARDPNTYKKWSVGMDGGQTNPLGARAIYLFENGKDTLYRIHGTNQPWSIGKSVSSGCIRMMNQDVIDLYSRVPAGTKVVVLPSGAGT</sequence>
<proteinExistence type="inferred from homology"/>
<dbReference type="RefSeq" id="WP_378221931.1">
    <property type="nucleotide sequence ID" value="NZ_JBHRTK010000014.1"/>
</dbReference>
<evidence type="ECO:0000313" key="12">
    <source>
        <dbReference type="EMBL" id="MFC3207602.1"/>
    </source>
</evidence>
<dbReference type="InterPro" id="IPR005490">
    <property type="entry name" value="LD_TPept_cat_dom"/>
</dbReference>
<keyword evidence="4 12" id="KW-0808">Transferase</keyword>
<dbReference type="EC" id="2.3.2.-" evidence="12"/>
<keyword evidence="12" id="KW-0012">Acyltransferase</keyword>
<evidence type="ECO:0000256" key="2">
    <source>
        <dbReference type="ARBA" id="ARBA00005992"/>
    </source>
</evidence>
<evidence type="ECO:0000259" key="11">
    <source>
        <dbReference type="PROSITE" id="PS52029"/>
    </source>
</evidence>
<accession>A0ABV7KED1</accession>
<protein>
    <submittedName>
        <fullName evidence="12">L,D-transpeptidase</fullName>
        <ecNumber evidence="12">2.3.2.-</ecNumber>
    </submittedName>
</protein>
<dbReference type="Gene3D" id="2.40.440.10">
    <property type="entry name" value="L,D-transpeptidase catalytic domain-like"/>
    <property type="match status" value="1"/>
</dbReference>
<keyword evidence="6 9" id="KW-0133">Cell shape</keyword>
<feature type="domain" description="L,D-TPase catalytic" evidence="11">
    <location>
        <begin position="86"/>
        <end position="223"/>
    </location>
</feature>
<reference evidence="13" key="1">
    <citation type="journal article" date="2019" name="Int. J. Syst. Evol. Microbiol.">
        <title>The Global Catalogue of Microorganisms (GCM) 10K type strain sequencing project: providing services to taxonomists for standard genome sequencing and annotation.</title>
        <authorList>
            <consortium name="The Broad Institute Genomics Platform"/>
            <consortium name="The Broad Institute Genome Sequencing Center for Infectious Disease"/>
            <person name="Wu L."/>
            <person name="Ma J."/>
        </authorList>
    </citation>
    <scope>NUCLEOTIDE SEQUENCE [LARGE SCALE GENOMIC DNA]</scope>
    <source>
        <strain evidence="13">KCTC 52165</strain>
    </source>
</reference>
<evidence type="ECO:0000256" key="10">
    <source>
        <dbReference type="SAM" id="SignalP"/>
    </source>
</evidence>
<evidence type="ECO:0000256" key="4">
    <source>
        <dbReference type="ARBA" id="ARBA00022679"/>
    </source>
</evidence>
<dbReference type="InterPro" id="IPR050979">
    <property type="entry name" value="LD-transpeptidase"/>
</dbReference>
<evidence type="ECO:0000256" key="1">
    <source>
        <dbReference type="ARBA" id="ARBA00004752"/>
    </source>
</evidence>
<keyword evidence="3" id="KW-0328">Glycosyltransferase</keyword>
<keyword evidence="10" id="KW-0732">Signal</keyword>
<feature type="chain" id="PRO_5045101586" evidence="10">
    <location>
        <begin position="20"/>
        <end position="229"/>
    </location>
</feature>
<keyword evidence="5" id="KW-0378">Hydrolase</keyword>
<evidence type="ECO:0000256" key="3">
    <source>
        <dbReference type="ARBA" id="ARBA00022676"/>
    </source>
</evidence>
<evidence type="ECO:0000256" key="9">
    <source>
        <dbReference type="PROSITE-ProRule" id="PRU01373"/>
    </source>
</evidence>
<dbReference type="SUPFAM" id="SSF141523">
    <property type="entry name" value="L,D-transpeptidase catalytic domain-like"/>
    <property type="match status" value="1"/>
</dbReference>
<feature type="active site" description="Nucleophile" evidence="9">
    <location>
        <position position="199"/>
    </location>
</feature>
<dbReference type="Proteomes" id="UP001595583">
    <property type="component" value="Unassembled WGS sequence"/>
</dbReference>
<dbReference type="PANTHER" id="PTHR30582">
    <property type="entry name" value="L,D-TRANSPEPTIDASE"/>
    <property type="match status" value="1"/>
</dbReference>
<evidence type="ECO:0000256" key="8">
    <source>
        <dbReference type="ARBA" id="ARBA00023316"/>
    </source>
</evidence>